<dbReference type="Gene3D" id="3.50.50.60">
    <property type="entry name" value="FAD/NAD(P)-binding domain"/>
    <property type="match status" value="1"/>
</dbReference>
<dbReference type="PANTHER" id="PTHR40254">
    <property type="entry name" value="BLR0577 PROTEIN"/>
    <property type="match status" value="1"/>
</dbReference>
<evidence type="ECO:0000259" key="1">
    <source>
        <dbReference type="Pfam" id="PF13454"/>
    </source>
</evidence>
<evidence type="ECO:0000313" key="3">
    <source>
        <dbReference type="Proteomes" id="UP001216139"/>
    </source>
</evidence>
<dbReference type="InterPro" id="IPR036188">
    <property type="entry name" value="FAD/NAD-bd_sf"/>
</dbReference>
<accession>A0ABY7TAI6</accession>
<dbReference type="Pfam" id="PF13454">
    <property type="entry name" value="NAD_binding_9"/>
    <property type="match status" value="1"/>
</dbReference>
<dbReference type="InterPro" id="IPR052189">
    <property type="entry name" value="L-asp_N-monooxygenase_NS-form"/>
</dbReference>
<reference evidence="2 3" key="1">
    <citation type="submission" date="2023-02" db="EMBL/GenBank/DDBJ databases">
        <title>Genome sequence of Mucilaginibacter jinjuensis strain KACC 16571.</title>
        <authorList>
            <person name="Kim S."/>
            <person name="Heo J."/>
            <person name="Kwon S.-W."/>
        </authorList>
    </citation>
    <scope>NUCLEOTIDE SEQUENCE [LARGE SCALE GENOMIC DNA]</scope>
    <source>
        <strain evidence="2 3">KACC 16571</strain>
    </source>
</reference>
<dbReference type="InterPro" id="IPR038732">
    <property type="entry name" value="HpyO/CreE_NAD-binding"/>
</dbReference>
<dbReference type="SUPFAM" id="SSF51905">
    <property type="entry name" value="FAD/NAD(P)-binding domain"/>
    <property type="match status" value="1"/>
</dbReference>
<dbReference type="PANTHER" id="PTHR40254:SF1">
    <property type="entry name" value="BLR0577 PROTEIN"/>
    <property type="match status" value="1"/>
</dbReference>
<name>A0ABY7TAI6_9SPHI</name>
<organism evidence="2 3">
    <name type="scientific">Mucilaginibacter jinjuensis</name>
    <dbReference type="NCBI Taxonomy" id="1176721"/>
    <lineage>
        <taxon>Bacteria</taxon>
        <taxon>Pseudomonadati</taxon>
        <taxon>Bacteroidota</taxon>
        <taxon>Sphingobacteriia</taxon>
        <taxon>Sphingobacteriales</taxon>
        <taxon>Sphingobacteriaceae</taxon>
        <taxon>Mucilaginibacter</taxon>
    </lineage>
</organism>
<evidence type="ECO:0000313" key="2">
    <source>
        <dbReference type="EMBL" id="WCT12966.1"/>
    </source>
</evidence>
<keyword evidence="3" id="KW-1185">Reference proteome</keyword>
<dbReference type="Proteomes" id="UP001216139">
    <property type="component" value="Chromosome"/>
</dbReference>
<proteinExistence type="predicted"/>
<protein>
    <submittedName>
        <fullName evidence="2">FAD/NAD(P)-binding protein</fullName>
    </submittedName>
</protein>
<dbReference type="RefSeq" id="WP_273631239.1">
    <property type="nucleotide sequence ID" value="NZ_CP117167.1"/>
</dbReference>
<sequence length="472" mass="53210">MRTIAIVGGGFAGTMTAVHLMQQADFPLNIILINNRFPLIKGIAYATPYTEHLLNVPVSSISAFSQHTDHFFNWLQQHNDFKDVPAETLKNSFAPRKVYAEYLNTVWTTTLENKSERVIFQLVEDEVINVISNNKGFDIELKNAASIKADYVVLATGNAIPKNIPIADNSFYDSKLYFKNPWDDTCMQDLKSERDILIIGNSLTMIDAVISLQSKGFSKKIYTMSPHGFAIMPDATVPPYDVDILSEISRPYRLYDLVKVINKHIKRCEREGISKVAVVNSIRYQLQNIWFDFTLEDKRYFLKRVSSIWNAWRHRTPAGMYERISKLINSGKLTPITGRLLSLIEKDGYVEATIKDKKASKEITLDVERVINCTGSQIDVNLPGSLLNTLYIKGLIDADPLKISLNADAVTNRVIDRSGNISPNMYTLGNNMKGILWETTGVPEIRAQAENVAVKLLAQIKETNPLSSPHYS</sequence>
<dbReference type="EMBL" id="CP117167">
    <property type="protein sequence ID" value="WCT12966.1"/>
    <property type="molecule type" value="Genomic_DNA"/>
</dbReference>
<gene>
    <name evidence="2" type="ORF">PQO05_03335</name>
</gene>
<feature type="domain" description="FAD-dependent urate hydroxylase HpyO/Asp monooxygenase CreE-like FAD/NAD(P)-binding" evidence="1">
    <location>
        <begin position="5"/>
        <end position="158"/>
    </location>
</feature>